<feature type="domain" description="Helicase ATP-binding" evidence="5">
    <location>
        <begin position="77"/>
        <end position="233"/>
    </location>
</feature>
<dbReference type="GO" id="GO:0016787">
    <property type="term" value="F:hydrolase activity"/>
    <property type="evidence" value="ECO:0007669"/>
    <property type="project" value="UniProtKB-KW"/>
</dbReference>
<dbReference type="RefSeq" id="WP_276236271.1">
    <property type="nucleotide sequence ID" value="NZ_CP119803.1"/>
</dbReference>
<dbReference type="SMART" id="SM00490">
    <property type="entry name" value="HELICc"/>
    <property type="match status" value="1"/>
</dbReference>
<dbReference type="Gene3D" id="3.40.50.10810">
    <property type="entry name" value="Tandem AAA-ATPase domain"/>
    <property type="match status" value="1"/>
</dbReference>
<evidence type="ECO:0000259" key="5">
    <source>
        <dbReference type="PROSITE" id="PS51192"/>
    </source>
</evidence>
<dbReference type="EC" id="3.6.4.-" evidence="7"/>
<dbReference type="InterPro" id="IPR027417">
    <property type="entry name" value="P-loop_NTPase"/>
</dbReference>
<evidence type="ECO:0000256" key="4">
    <source>
        <dbReference type="ARBA" id="ARBA00022840"/>
    </source>
</evidence>
<keyword evidence="4" id="KW-0067">ATP-binding</keyword>
<evidence type="ECO:0000259" key="6">
    <source>
        <dbReference type="PROSITE" id="PS51194"/>
    </source>
</evidence>
<comment type="caution">
    <text evidence="7">The sequence shown here is derived from an EMBL/GenBank/DDBJ whole genome shotgun (WGS) entry which is preliminary data.</text>
</comment>
<dbReference type="SMART" id="SM00487">
    <property type="entry name" value="DEXDc"/>
    <property type="match status" value="1"/>
</dbReference>
<sequence length="604" mass="67869">MPESGAGDDSRFVTVERTDHIAESLTESEEGASSDGVLAAFARRVAAGESDTALQALDQLDRTDVKLLEHQVNAAYRALFEMNGTALLADEVGLGKTIEVGMILKEMHHRDTSGSVLILTPAQLAKQWQGELSEKFGLEYVCNYDDEFVDFATHDHVIASIDTAKSDRHRETVLARDWDVLVLDEAHYVKNEETERYSLIDQLRYRYAFFLTATPIQNELTDLYNIISLLRPGLFGTRDVFHNYFVDTNDTLVNTEELQRRLGQVMIRNRRAETDIDFTDRHIDTRTFPPTPAERELYELVTEYVTGAYSQDQGQKLVLMLLQKEVVSSPAALRGTIQKQLHDQEHLDSRDDLRSILDAIDAIETNTKQQRLTDIIDQARETVDKGRVIVFTQFRATQATLLAGLADAGYTTHAFHGGHSSAEKETIVADFEREGGILVSTDAMNEGRNLQFCNIMVNYDLPWNPMKVEQRIGRIHRIGQDRDVYVFNMALEGTIEEYVLERLYSKIDLFQQTVGELSTILSGLEQSGQSFEDAIFERLLDAGSQIELENDFDAMAVDLSEQQELASKMAEFNDGVFAGFDLGADRDMPAGGVAGAQTRLGDHE</sequence>
<dbReference type="InterPro" id="IPR001650">
    <property type="entry name" value="Helicase_C-like"/>
</dbReference>
<reference evidence="7" key="1">
    <citation type="journal article" date="2014" name="Int. J. Syst. Evol. Microbiol.">
        <title>Complete genome sequence of Corynebacterium casei LMG S-19264T (=DSM 44701T), isolated from a smear-ripened cheese.</title>
        <authorList>
            <consortium name="US DOE Joint Genome Institute (JGI-PGF)"/>
            <person name="Walter F."/>
            <person name="Albersmeier A."/>
            <person name="Kalinowski J."/>
            <person name="Ruckert C."/>
        </authorList>
    </citation>
    <scope>NUCLEOTIDE SEQUENCE [LARGE SCALE GENOMIC DNA]</scope>
    <source>
        <strain evidence="7">CCM 7403</strain>
    </source>
</reference>
<dbReference type="PANTHER" id="PTHR10799">
    <property type="entry name" value="SNF2/RAD54 HELICASE FAMILY"/>
    <property type="match status" value="1"/>
</dbReference>
<protein>
    <submittedName>
        <fullName evidence="7">DEAD/DEAH box helicase</fullName>
        <ecNumber evidence="7">3.6.4.-</ecNumber>
    </submittedName>
</protein>
<dbReference type="GO" id="GO:0004386">
    <property type="term" value="F:helicase activity"/>
    <property type="evidence" value="ECO:0007669"/>
    <property type="project" value="UniProtKB-KW"/>
</dbReference>
<evidence type="ECO:0000256" key="1">
    <source>
        <dbReference type="ARBA" id="ARBA00022741"/>
    </source>
</evidence>
<evidence type="ECO:0000313" key="9">
    <source>
        <dbReference type="Proteomes" id="UP001596398"/>
    </source>
</evidence>
<dbReference type="InterPro" id="IPR057342">
    <property type="entry name" value="DEXDc_RapA"/>
</dbReference>
<dbReference type="SUPFAM" id="SSF52540">
    <property type="entry name" value="P-loop containing nucleoside triphosphate hydrolases"/>
    <property type="match status" value="2"/>
</dbReference>
<organism evidence="7 9">
    <name type="scientific">Halosegnis marinus</name>
    <dbReference type="NCBI Taxonomy" id="3034023"/>
    <lineage>
        <taxon>Archaea</taxon>
        <taxon>Methanobacteriati</taxon>
        <taxon>Methanobacteriota</taxon>
        <taxon>Stenosarchaea group</taxon>
        <taxon>Halobacteria</taxon>
        <taxon>Halobacteriales</taxon>
        <taxon>Natronomonadaceae</taxon>
        <taxon>Halosegnis</taxon>
    </lineage>
</organism>
<dbReference type="PROSITE" id="PS51194">
    <property type="entry name" value="HELICASE_CTER"/>
    <property type="match status" value="1"/>
</dbReference>
<dbReference type="GO" id="GO:0140097">
    <property type="term" value="F:catalytic activity, acting on DNA"/>
    <property type="evidence" value="ECO:0007669"/>
    <property type="project" value="UniProtKB-ARBA"/>
</dbReference>
<dbReference type="Pfam" id="PF00176">
    <property type="entry name" value="SNF2-rel_dom"/>
    <property type="match status" value="1"/>
</dbReference>
<evidence type="ECO:0000256" key="2">
    <source>
        <dbReference type="ARBA" id="ARBA00022801"/>
    </source>
</evidence>
<feature type="domain" description="Helicase C-terminal" evidence="6">
    <location>
        <begin position="375"/>
        <end position="518"/>
    </location>
</feature>
<dbReference type="EMBL" id="JBHTAP010000002">
    <property type="protein sequence ID" value="MFC7236593.1"/>
    <property type="molecule type" value="Genomic_DNA"/>
</dbReference>
<dbReference type="CDD" id="cd18011">
    <property type="entry name" value="DEXDc_RapA"/>
    <property type="match status" value="1"/>
</dbReference>
<dbReference type="InterPro" id="IPR049730">
    <property type="entry name" value="SNF2/RAD54-like_C"/>
</dbReference>
<dbReference type="InterPro" id="IPR000330">
    <property type="entry name" value="SNF2_N"/>
</dbReference>
<evidence type="ECO:0000313" key="7">
    <source>
        <dbReference type="EMBL" id="MFC7236593.1"/>
    </source>
</evidence>
<reference evidence="9" key="2">
    <citation type="journal article" date="2019" name="Int. J. Syst. Evol. Microbiol.">
        <title>The Global Catalogue of Microorganisms (GCM) 10K type strain sequencing project: providing services to taxonomists for standard genome sequencing and annotation.</title>
        <authorList>
            <consortium name="The Broad Institute Genomics Platform"/>
            <consortium name="The Broad Institute Genome Sequencing Center for Infectious Disease"/>
            <person name="Wu L."/>
            <person name="Ma J."/>
        </authorList>
    </citation>
    <scope>NUCLEOTIDE SEQUENCE [LARGE SCALE GENOMIC DNA]</scope>
    <source>
        <strain evidence="9">DT85</strain>
    </source>
</reference>
<dbReference type="GeneID" id="79268418"/>
<dbReference type="GO" id="GO:0005524">
    <property type="term" value="F:ATP binding"/>
    <property type="evidence" value="ECO:0007669"/>
    <property type="project" value="UniProtKB-KW"/>
</dbReference>
<reference evidence="7" key="3">
    <citation type="submission" date="2024-09" db="EMBL/GenBank/DDBJ databases">
        <authorList>
            <person name="Sun Q."/>
        </authorList>
    </citation>
    <scope>NUCLEOTIDE SEQUENCE</scope>
    <source>
        <strain evidence="7">CCM 7403</strain>
    </source>
</reference>
<dbReference type="Proteomes" id="UP001596398">
    <property type="component" value="Unassembled WGS sequence"/>
</dbReference>
<dbReference type="Pfam" id="PF00271">
    <property type="entry name" value="Helicase_C"/>
    <property type="match status" value="1"/>
</dbReference>
<dbReference type="Gene3D" id="3.40.50.300">
    <property type="entry name" value="P-loop containing nucleotide triphosphate hydrolases"/>
    <property type="match status" value="1"/>
</dbReference>
<keyword evidence="9" id="KW-1185">Reference proteome</keyword>
<dbReference type="EMBL" id="JBHTAP010000002">
    <property type="protein sequence ID" value="MFC7236680.1"/>
    <property type="molecule type" value="Genomic_DNA"/>
</dbReference>
<proteinExistence type="predicted"/>
<dbReference type="CDD" id="cd18793">
    <property type="entry name" value="SF2_C_SNF"/>
    <property type="match status" value="1"/>
</dbReference>
<dbReference type="InterPro" id="IPR038718">
    <property type="entry name" value="SNF2-like_sf"/>
</dbReference>
<keyword evidence="2 7" id="KW-0378">Hydrolase</keyword>
<keyword evidence="1" id="KW-0547">Nucleotide-binding</keyword>
<evidence type="ECO:0000256" key="3">
    <source>
        <dbReference type="ARBA" id="ARBA00022806"/>
    </source>
</evidence>
<keyword evidence="3 7" id="KW-0347">Helicase</keyword>
<dbReference type="PROSITE" id="PS51192">
    <property type="entry name" value="HELICASE_ATP_BIND_1"/>
    <property type="match status" value="1"/>
</dbReference>
<evidence type="ECO:0000313" key="8">
    <source>
        <dbReference type="EMBL" id="MFC7236680.1"/>
    </source>
</evidence>
<dbReference type="InterPro" id="IPR014001">
    <property type="entry name" value="Helicase_ATP-bd"/>
</dbReference>
<dbReference type="AlphaFoldDB" id="A0ABD5ZTQ3"/>
<gene>
    <name evidence="7" type="ORF">ACFQJ4_14935</name>
    <name evidence="8" type="ORF">ACFQJ4_15375</name>
</gene>
<name>A0ABD5ZTQ3_9EURY</name>
<accession>A0ABD5ZTQ3</accession>